<dbReference type="CDD" id="cd17557">
    <property type="entry name" value="REC_Rcp-like"/>
    <property type="match status" value="1"/>
</dbReference>
<evidence type="ECO:0000256" key="1">
    <source>
        <dbReference type="PROSITE-ProRule" id="PRU00169"/>
    </source>
</evidence>
<protein>
    <submittedName>
        <fullName evidence="3">Chemotaxis protein CheY</fullName>
    </submittedName>
</protein>
<dbReference type="SUPFAM" id="SSF52172">
    <property type="entry name" value="CheY-like"/>
    <property type="match status" value="1"/>
</dbReference>
<proteinExistence type="predicted"/>
<dbReference type="SMART" id="SM00448">
    <property type="entry name" value="REC"/>
    <property type="match status" value="1"/>
</dbReference>
<dbReference type="RefSeq" id="WP_110189704.1">
    <property type="nucleotide sequence ID" value="NZ_CP177354.1"/>
</dbReference>
<dbReference type="PROSITE" id="PS50110">
    <property type="entry name" value="RESPONSE_REGULATORY"/>
    <property type="match status" value="1"/>
</dbReference>
<comment type="caution">
    <text evidence="3">The sequence shown here is derived from an EMBL/GenBank/DDBJ whole genome shotgun (WGS) entry which is preliminary data.</text>
</comment>
<organism evidence="3 4">
    <name type="scientific">Pokkaliibacter plantistimulans</name>
    <dbReference type="NCBI Taxonomy" id="1635171"/>
    <lineage>
        <taxon>Bacteria</taxon>
        <taxon>Pseudomonadati</taxon>
        <taxon>Pseudomonadota</taxon>
        <taxon>Gammaproteobacteria</taxon>
        <taxon>Oceanospirillales</taxon>
        <taxon>Balneatrichaceae</taxon>
        <taxon>Pokkaliibacter</taxon>
    </lineage>
</organism>
<feature type="modified residue" description="4-aspartylphosphate" evidence="1">
    <location>
        <position position="67"/>
    </location>
</feature>
<keyword evidence="1" id="KW-0597">Phosphoprotein</keyword>
<name>A0ABX5LQQ5_9GAMM</name>
<reference evidence="3 4" key="1">
    <citation type="submission" date="2015-03" db="EMBL/GenBank/DDBJ databases">
        <authorList>
            <person name="Krishnan R."/>
            <person name="Midha S."/>
            <person name="Patil P.B."/>
            <person name="Rameshkumar N."/>
        </authorList>
    </citation>
    <scope>NUCLEOTIDE SEQUENCE [LARGE SCALE GENOMIC DNA]</scope>
    <source>
        <strain evidence="3 4">L1E11</strain>
    </source>
</reference>
<dbReference type="PANTHER" id="PTHR44520:SF2">
    <property type="entry name" value="RESPONSE REGULATOR RCP1"/>
    <property type="match status" value="1"/>
</dbReference>
<dbReference type="Proteomes" id="UP000248090">
    <property type="component" value="Unassembled WGS sequence"/>
</dbReference>
<keyword evidence="4" id="KW-1185">Reference proteome</keyword>
<accession>A0ABX5LQQ5</accession>
<evidence type="ECO:0000313" key="4">
    <source>
        <dbReference type="Proteomes" id="UP000248090"/>
    </source>
</evidence>
<dbReference type="EMBL" id="LAPT01000138">
    <property type="protein sequence ID" value="PXF28917.1"/>
    <property type="molecule type" value="Genomic_DNA"/>
</dbReference>
<dbReference type="Gene3D" id="3.40.50.2300">
    <property type="match status" value="1"/>
</dbReference>
<gene>
    <name evidence="3" type="ORF">WH50_23510</name>
</gene>
<dbReference type="InterPro" id="IPR001789">
    <property type="entry name" value="Sig_transdc_resp-reg_receiver"/>
</dbReference>
<feature type="domain" description="Response regulatory" evidence="2">
    <location>
        <begin position="13"/>
        <end position="134"/>
    </location>
</feature>
<dbReference type="InterPro" id="IPR052893">
    <property type="entry name" value="TCS_response_regulator"/>
</dbReference>
<sequence>MQEVQNRGANVVTLLLVEDDDIDAMSIQRSFEKERIANPILRACDGQEALELLQRGLVPSPFIILLDLQMPRMNGLEFLQLIRQDLEFGSAVVFVLTTSTAEQDIAASYRRHIAGYFVKDEAANGFRDVIKLLDGYWQIAELPMIRTPR</sequence>
<evidence type="ECO:0000259" key="2">
    <source>
        <dbReference type="PROSITE" id="PS50110"/>
    </source>
</evidence>
<evidence type="ECO:0000313" key="3">
    <source>
        <dbReference type="EMBL" id="PXF28917.1"/>
    </source>
</evidence>
<dbReference type="PANTHER" id="PTHR44520">
    <property type="entry name" value="RESPONSE REGULATOR RCP1-RELATED"/>
    <property type="match status" value="1"/>
</dbReference>
<dbReference type="Pfam" id="PF00072">
    <property type="entry name" value="Response_reg"/>
    <property type="match status" value="1"/>
</dbReference>
<dbReference type="InterPro" id="IPR011006">
    <property type="entry name" value="CheY-like_superfamily"/>
</dbReference>